<name>A0ACC1BUW0_9ROSI</name>
<sequence length="314" mass="35652">MKTNTAEKWLEERIRKYGPISKLSLFGKPTVFICGQAANKFVFTSDNSTISNQQNKSTRMILGDRCLLELSGEDHKRVRDALVSFLKPESLKKYFGKIDEEVKKHLELHWHGKEQVTVLPLMKTLTFDIIGSLLFGVERGARRDQFVSNFKEMTEGVWAVPVNLPFHTLQPQPESKSKDPKHGERSYAIRDQDNVQVVTDKEIVDNVMLVMVAGHDTSSVLITFIMRLLLNDPAVFEAVLEGSKVRMLDCLLGFAEQEGVAKSKSAGELLTWEDLAKMKYTWRVAMETLRTVPPIFGGFRKALRDIEYGGYLIP</sequence>
<proteinExistence type="predicted"/>
<gene>
    <name evidence="1" type="ORF">Patl1_04231</name>
</gene>
<comment type="caution">
    <text evidence="1">The sequence shown here is derived from an EMBL/GenBank/DDBJ whole genome shotgun (WGS) entry which is preliminary data.</text>
</comment>
<dbReference type="Proteomes" id="UP001164250">
    <property type="component" value="Chromosome 3"/>
</dbReference>
<organism evidence="1 2">
    <name type="scientific">Pistacia atlantica</name>
    <dbReference type="NCBI Taxonomy" id="434234"/>
    <lineage>
        <taxon>Eukaryota</taxon>
        <taxon>Viridiplantae</taxon>
        <taxon>Streptophyta</taxon>
        <taxon>Embryophyta</taxon>
        <taxon>Tracheophyta</taxon>
        <taxon>Spermatophyta</taxon>
        <taxon>Magnoliopsida</taxon>
        <taxon>eudicotyledons</taxon>
        <taxon>Gunneridae</taxon>
        <taxon>Pentapetalae</taxon>
        <taxon>rosids</taxon>
        <taxon>malvids</taxon>
        <taxon>Sapindales</taxon>
        <taxon>Anacardiaceae</taxon>
        <taxon>Pistacia</taxon>
    </lineage>
</organism>
<accession>A0ACC1BUW0</accession>
<evidence type="ECO:0000313" key="1">
    <source>
        <dbReference type="EMBL" id="KAJ0102859.1"/>
    </source>
</evidence>
<protein>
    <submittedName>
        <fullName evidence="1">Uncharacterized protein</fullName>
    </submittedName>
</protein>
<reference evidence="2" key="1">
    <citation type="journal article" date="2023" name="G3 (Bethesda)">
        <title>Genome assembly and association tests identify interacting loci associated with vigor, precocity, and sex in interspecific pistachio rootstocks.</title>
        <authorList>
            <person name="Palmer W."/>
            <person name="Jacygrad E."/>
            <person name="Sagayaradj S."/>
            <person name="Cavanaugh K."/>
            <person name="Han R."/>
            <person name="Bertier L."/>
            <person name="Beede B."/>
            <person name="Kafkas S."/>
            <person name="Golino D."/>
            <person name="Preece J."/>
            <person name="Michelmore R."/>
        </authorList>
    </citation>
    <scope>NUCLEOTIDE SEQUENCE [LARGE SCALE GENOMIC DNA]</scope>
</reference>
<keyword evidence="2" id="KW-1185">Reference proteome</keyword>
<evidence type="ECO:0000313" key="2">
    <source>
        <dbReference type="Proteomes" id="UP001164250"/>
    </source>
</evidence>
<dbReference type="EMBL" id="CM047899">
    <property type="protein sequence ID" value="KAJ0102859.1"/>
    <property type="molecule type" value="Genomic_DNA"/>
</dbReference>